<dbReference type="Proteomes" id="UP000284375">
    <property type="component" value="Unassembled WGS sequence"/>
</dbReference>
<dbReference type="STRING" id="252740.A0A423W2G9"/>
<accession>A0A423W2G9</accession>
<name>A0A423W2G9_CYTCH</name>
<comment type="caution">
    <text evidence="2">The sequence shown here is derived from an EMBL/GenBank/DDBJ whole genome shotgun (WGS) entry which is preliminary data.</text>
</comment>
<evidence type="ECO:0000313" key="2">
    <source>
        <dbReference type="EMBL" id="ROV97517.1"/>
    </source>
</evidence>
<feature type="compositionally biased region" description="Polar residues" evidence="1">
    <location>
        <begin position="174"/>
        <end position="185"/>
    </location>
</feature>
<organism evidence="2 3">
    <name type="scientific">Cytospora chrysosperma</name>
    <name type="common">Cytospora canker fungus</name>
    <name type="synonym">Sphaeria chrysosperma</name>
    <dbReference type="NCBI Taxonomy" id="252740"/>
    <lineage>
        <taxon>Eukaryota</taxon>
        <taxon>Fungi</taxon>
        <taxon>Dikarya</taxon>
        <taxon>Ascomycota</taxon>
        <taxon>Pezizomycotina</taxon>
        <taxon>Sordariomycetes</taxon>
        <taxon>Sordariomycetidae</taxon>
        <taxon>Diaporthales</taxon>
        <taxon>Cytosporaceae</taxon>
        <taxon>Cytospora</taxon>
    </lineage>
</organism>
<gene>
    <name evidence="2" type="ORF">VSDG_04545</name>
</gene>
<reference evidence="2 3" key="1">
    <citation type="submission" date="2015-09" db="EMBL/GenBank/DDBJ databases">
        <title>Host preference determinants of Valsa canker pathogens revealed by comparative genomics.</title>
        <authorList>
            <person name="Yin Z."/>
            <person name="Huang L."/>
        </authorList>
    </citation>
    <scope>NUCLEOTIDE SEQUENCE [LARGE SCALE GENOMIC DNA]</scope>
    <source>
        <strain evidence="2 3">YSFL</strain>
    </source>
</reference>
<evidence type="ECO:0000256" key="1">
    <source>
        <dbReference type="SAM" id="MobiDB-lite"/>
    </source>
</evidence>
<proteinExistence type="predicted"/>
<dbReference type="AlphaFoldDB" id="A0A423W2G9"/>
<protein>
    <submittedName>
        <fullName evidence="2">Uncharacterized protein</fullName>
    </submittedName>
</protein>
<keyword evidence="3" id="KW-1185">Reference proteome</keyword>
<evidence type="ECO:0000313" key="3">
    <source>
        <dbReference type="Proteomes" id="UP000284375"/>
    </source>
</evidence>
<feature type="region of interest" description="Disordered" evidence="1">
    <location>
        <begin position="165"/>
        <end position="185"/>
    </location>
</feature>
<sequence>MSNPIDTLGLSCPNGGDFYVCQDSKLQFLGCCASDPCADGSGHCPQSDLRYSSFDTDTYDNISTQSCVGKGRSNIRDDDSIIKTNINIDFDINIDIDFDIDIDNERKWRERRGVVVKGSDPPSPSAVMSNPTNSYLYHDPDRSLHAPLPFQSPVNSPTRVLAVANEAPTHDNSRTNSATTITGTE</sequence>
<dbReference type="EMBL" id="LJZO01000016">
    <property type="protein sequence ID" value="ROV97517.1"/>
    <property type="molecule type" value="Genomic_DNA"/>
</dbReference>
<dbReference type="OrthoDB" id="3692311at2759"/>